<protein>
    <submittedName>
        <fullName evidence="2">Expression site-associated gene 1 (ESAG1) protein</fullName>
    </submittedName>
</protein>
<name>B3GVP3_TRYBB</name>
<accession>B3GVP3</accession>
<dbReference type="EMBL" id="FM162578">
    <property type="protein sequence ID" value="CAQ57425.1"/>
    <property type="molecule type" value="Genomic_DNA"/>
</dbReference>
<dbReference type="AlphaFoldDB" id="B3GVP3"/>
<organism evidence="2">
    <name type="scientific">Trypanosoma brucei brucei</name>
    <dbReference type="NCBI Taxonomy" id="5702"/>
    <lineage>
        <taxon>Eukaryota</taxon>
        <taxon>Discoba</taxon>
        <taxon>Euglenozoa</taxon>
        <taxon>Kinetoplastea</taxon>
        <taxon>Metakinetoplastina</taxon>
        <taxon>Trypanosomatida</taxon>
        <taxon>Trypanosomatidae</taxon>
        <taxon>Trypanosoma</taxon>
    </lineage>
</organism>
<gene>
    <name evidence="2" type="ORF">Tb427.BES29.8</name>
</gene>
<sequence>MKVTVADLVVLLFFVTCVDAWPQGADCTRVGDYQEHAPLTEAVCHLRCLSDALNKLYSEGEKKLLVTEEVYANASRILDDMEGRTGASLKYLSVIRGVMERGHDKLEKLISCGNKMGDLLTKAGGLFAALEDSVKEVRKEIPGALIKTNKYYTSVAEITRTVWEDVGEILYGDREGRRYCNTSKVEGVGEFETECGPHTCPFASKVDAAALNKYKGNCLYVGSNGYVRECYHRPRNSLYVHGPVNTLGDALEWEENWSGYLGFELTVKVEKIFGPLIASFDVGIAPSTLAEMINNITSLQSRFNEVHSNFTSLLLTTKLKTEVYNTDSTI</sequence>
<reference evidence="2" key="1">
    <citation type="submission" date="2008-05" db="EMBL/GenBank/DDBJ databases">
        <title>The architecture of bloodstream-form variant surface glycoprotein expression sites in Trypanosoma brucei Lister 427.</title>
        <authorList>
            <person name="Hertz-Fowler C."/>
            <person name="Figueiredo L.M."/>
            <person name="Quail M.A."/>
            <person name="Becker M."/>
            <person name="Jackson A."/>
            <person name="Bason N."/>
            <person name="Brooks K."/>
            <person name="Churcher C."/>
            <person name="Fahkro D."/>
            <person name="Goodhead I."/>
            <person name="Heath P."/>
            <person name="Mungall K."/>
            <person name="Harris D."/>
            <person name="Hauser H."/>
            <person name="Sanders M."/>
            <person name="Saunders D."/>
            <person name="Seeger K."/>
            <person name="Taylor J.E."/>
            <person name="Walker D."/>
            <person name="White B."/>
            <person name="Young R."/>
            <person name="Kartvelishvili M."/>
            <person name="Sharp S."/>
            <person name="Cross G.A."/>
            <person name="Rudenko G."/>
            <person name="Barry J.D."/>
            <person name="Louis E.J."/>
            <person name="Berriman M."/>
        </authorList>
    </citation>
    <scope>NUCLEOTIDE SEQUENCE</scope>
    <source>
        <strain evidence="2">Lister 427</strain>
    </source>
</reference>
<dbReference type="Pfam" id="PF03238">
    <property type="entry name" value="ESAG1"/>
    <property type="match status" value="1"/>
</dbReference>
<proteinExistence type="predicted"/>
<dbReference type="InterPro" id="IPR004922">
    <property type="entry name" value="ESAG"/>
</dbReference>
<feature type="signal peptide" evidence="1">
    <location>
        <begin position="1"/>
        <end position="20"/>
    </location>
</feature>
<feature type="chain" id="PRO_5002788929" evidence="1">
    <location>
        <begin position="21"/>
        <end position="330"/>
    </location>
</feature>
<evidence type="ECO:0000313" key="2">
    <source>
        <dbReference type="EMBL" id="CAQ57425.1"/>
    </source>
</evidence>
<keyword evidence="1" id="KW-0732">Signal</keyword>
<evidence type="ECO:0000256" key="1">
    <source>
        <dbReference type="SAM" id="SignalP"/>
    </source>
</evidence>